<comment type="subcellular location">
    <subcellularLocation>
        <location evidence="2">Cell envelope</location>
    </subcellularLocation>
</comment>
<comment type="caution">
    <text evidence="8">The sequence shown here is derived from an EMBL/GenBank/DDBJ whole genome shotgun (WGS) entry which is preliminary data.</text>
</comment>
<evidence type="ECO:0000256" key="1">
    <source>
        <dbReference type="ARBA" id="ARBA00001967"/>
    </source>
</evidence>
<dbReference type="GO" id="GO:0030313">
    <property type="term" value="C:cell envelope"/>
    <property type="evidence" value="ECO:0007669"/>
    <property type="project" value="UniProtKB-SubCell"/>
</dbReference>
<keyword evidence="4 7" id="KW-0533">Nickel</keyword>
<feature type="binding site" evidence="7">
    <location>
        <position position="439"/>
    </location>
    <ligand>
        <name>Mg(2+)</name>
        <dbReference type="ChEBI" id="CHEBI:18420"/>
    </ligand>
</feature>
<evidence type="ECO:0000256" key="6">
    <source>
        <dbReference type="ARBA" id="ARBA00023002"/>
    </source>
</evidence>
<dbReference type="EMBL" id="JFAX01000004">
    <property type="protein sequence ID" value="EXI68673.1"/>
    <property type="molecule type" value="Genomic_DNA"/>
</dbReference>
<dbReference type="Proteomes" id="UP000020218">
    <property type="component" value="Unassembled WGS sequence"/>
</dbReference>
<evidence type="ECO:0000313" key="9">
    <source>
        <dbReference type="Proteomes" id="UP000020218"/>
    </source>
</evidence>
<evidence type="ECO:0000256" key="7">
    <source>
        <dbReference type="PIRSR" id="PIRSR601501-1"/>
    </source>
</evidence>
<comment type="cofactor">
    <cofactor evidence="7">
        <name>Fe cation</name>
        <dbReference type="ChEBI" id="CHEBI:24875"/>
    </cofactor>
</comment>
<dbReference type="InterPro" id="IPR050867">
    <property type="entry name" value="NiFe/NiFeSe_hydrgnase_LSU"/>
</dbReference>
<comment type="similarity">
    <text evidence="3">Belongs to the [NiFe]/[NiFeSe] hydrogenase large subunit family.</text>
</comment>
<feature type="binding site" evidence="7">
    <location>
        <position position="64"/>
    </location>
    <ligand>
        <name>Fe cation</name>
        <dbReference type="ChEBI" id="CHEBI:24875"/>
    </ligand>
</feature>
<evidence type="ECO:0000256" key="4">
    <source>
        <dbReference type="ARBA" id="ARBA00022596"/>
    </source>
</evidence>
<dbReference type="GO" id="GO:0016151">
    <property type="term" value="F:nickel cation binding"/>
    <property type="evidence" value="ECO:0007669"/>
    <property type="project" value="InterPro"/>
</dbReference>
<dbReference type="InterPro" id="IPR029014">
    <property type="entry name" value="NiFe-Hase_large"/>
</dbReference>
<dbReference type="AlphaFoldDB" id="A0A011MFS0"/>
<evidence type="ECO:0000256" key="2">
    <source>
        <dbReference type="ARBA" id="ARBA00004196"/>
    </source>
</evidence>
<feature type="binding site" evidence="7">
    <location>
        <position position="491"/>
    </location>
    <ligand>
        <name>Fe cation</name>
        <dbReference type="ChEBI" id="CHEBI:24875"/>
    </ligand>
</feature>
<keyword evidence="9" id="KW-1185">Reference proteome</keyword>
<dbReference type="Pfam" id="PF00374">
    <property type="entry name" value="NiFeSe_Hases"/>
    <property type="match status" value="2"/>
</dbReference>
<dbReference type="SUPFAM" id="SSF56762">
    <property type="entry name" value="HydB/Nqo4-like"/>
    <property type="match status" value="1"/>
</dbReference>
<keyword evidence="5 7" id="KW-0479">Metal-binding</keyword>
<proteinExistence type="inferred from homology"/>
<keyword evidence="6 8" id="KW-0560">Oxidoreductase</keyword>
<evidence type="ECO:0000313" key="8">
    <source>
        <dbReference type="EMBL" id="EXI68673.1"/>
    </source>
</evidence>
<evidence type="ECO:0000256" key="3">
    <source>
        <dbReference type="ARBA" id="ARBA00009292"/>
    </source>
</evidence>
<dbReference type="PANTHER" id="PTHR42958">
    <property type="entry name" value="HYDROGENASE-2 LARGE CHAIN"/>
    <property type="match status" value="1"/>
</dbReference>
<feature type="binding site" evidence="7">
    <location>
        <position position="42"/>
    </location>
    <ligand>
        <name>Mg(2+)</name>
        <dbReference type="ChEBI" id="CHEBI:18420"/>
    </ligand>
</feature>
<comment type="cofactor">
    <cofactor evidence="1 7">
        <name>Ni(2+)</name>
        <dbReference type="ChEBI" id="CHEBI:49786"/>
    </cofactor>
</comment>
<feature type="binding site" evidence="7">
    <location>
        <position position="64"/>
    </location>
    <ligand>
        <name>Ni(2+)</name>
        <dbReference type="ChEBI" id="CHEBI:49786"/>
    </ligand>
</feature>
<reference evidence="8" key="1">
    <citation type="submission" date="2014-02" db="EMBL/GenBank/DDBJ databases">
        <title>Expanding our view of genomic diversity in Candidatus Accumulibacter clades.</title>
        <authorList>
            <person name="Skennerton C.T."/>
            <person name="Barr J.J."/>
            <person name="Slater F.R."/>
            <person name="Bond P.L."/>
            <person name="Tyson G.W."/>
        </authorList>
    </citation>
    <scope>NUCLEOTIDE SEQUENCE [LARGE SCALE GENOMIC DNA]</scope>
</reference>
<dbReference type="InterPro" id="IPR018194">
    <property type="entry name" value="Ni-dep_hyd_lsu_Ni_BS"/>
</dbReference>
<dbReference type="PROSITE" id="PS00507">
    <property type="entry name" value="NI_HGENASE_L_1"/>
    <property type="match status" value="1"/>
</dbReference>
<dbReference type="EC" id="1.12.99.6" evidence="8"/>
<dbReference type="GO" id="GO:0008901">
    <property type="term" value="F:ferredoxin hydrogenase activity"/>
    <property type="evidence" value="ECO:0007669"/>
    <property type="project" value="InterPro"/>
</dbReference>
<dbReference type="PANTHER" id="PTHR42958:SF4">
    <property type="entry name" value="HYDROGENASE EXPRESSION_FORMATION PROTEIN HUPK"/>
    <property type="match status" value="1"/>
</dbReference>
<feature type="binding site" evidence="7">
    <location>
        <position position="488"/>
    </location>
    <ligand>
        <name>Ni(2+)</name>
        <dbReference type="ChEBI" id="CHEBI:49786"/>
    </ligand>
</feature>
<dbReference type="PATRIC" id="fig|1454001.3.peg.932"/>
<name>A0A011MFS0_9PROT</name>
<dbReference type="GO" id="GO:0033748">
    <property type="term" value="F:hydrogenase (acceptor) activity"/>
    <property type="evidence" value="ECO:0007669"/>
    <property type="project" value="UniProtKB-EC"/>
</dbReference>
<sequence length="494" mass="52533">MSRLLTIGPFNRVEGDLEVTLEVEAGRVATARVSSSLYRGFEHVLIGKHPLDALVIVPRICGICSVSQSSAAAAALADAAGLDMPANGRLASNLILACENLADHLTHFYLFFMPDFARAAYRGRRWHRQAEQRFKATVGEALREVLPARADLLRLMGHLAGKWPHSLALQPGGTTRAVTATEKVRLLGVLRDFRGFLSRVVFGDSLENVSAIESADTLAAWASGRPADFARFVEIAADLDLDSVGRASDCFLSYGAYATAGATAAGASDAAAGHLFARGIWQGGGRPLVAQSISEDVAHSWLCGEQALHPALGETRPLLGEFAEKPAAYTWCKAPRYEGQAAETGALARQLVAGQPLLRALVAARGGSVLARVCARLLELALVVPAMERWVRALVPGEAFCAHAPFPDEAHGAGLVEAARGGLGHWLRVENGRIASYQIIAPTTWNFSPRDAAAVPGPLEQALAGLAVADGEELPLLVQHVVRSFDPCMVCTVH</sequence>
<dbReference type="Gene3D" id="1.10.645.10">
    <property type="entry name" value="Cytochrome-c3 Hydrogenase, chain B"/>
    <property type="match status" value="1"/>
</dbReference>
<organism evidence="8 9">
    <name type="scientific">Candidatus Accumulibacter adjunctus</name>
    <dbReference type="NCBI Taxonomy" id="1454001"/>
    <lineage>
        <taxon>Bacteria</taxon>
        <taxon>Pseudomonadati</taxon>
        <taxon>Pseudomonadota</taxon>
        <taxon>Betaproteobacteria</taxon>
        <taxon>Candidatus Accumulibacter</taxon>
    </lineage>
</organism>
<dbReference type="InterPro" id="IPR001501">
    <property type="entry name" value="Ni-dep_hyd_lsu"/>
</dbReference>
<feature type="binding site" evidence="7">
    <location>
        <position position="494"/>
    </location>
    <ligand>
        <name>Mg(2+)</name>
        <dbReference type="ChEBI" id="CHEBI:18420"/>
    </ligand>
</feature>
<keyword evidence="7" id="KW-0408">Iron</keyword>
<keyword evidence="7" id="KW-0460">Magnesium</keyword>
<protein>
    <submittedName>
        <fullName evidence="8">Periplasmic [NiFeSe] hydrogenase large subunit</fullName>
        <ecNumber evidence="8">1.12.99.6</ecNumber>
    </submittedName>
</protein>
<feature type="binding site" evidence="7">
    <location>
        <position position="61"/>
    </location>
    <ligand>
        <name>Ni(2+)</name>
        <dbReference type="ChEBI" id="CHEBI:49786"/>
    </ligand>
</feature>
<gene>
    <name evidence="8" type="ORF">AW08_00985</name>
</gene>
<evidence type="ECO:0000256" key="5">
    <source>
        <dbReference type="ARBA" id="ARBA00022723"/>
    </source>
</evidence>
<accession>A0A011MFS0</accession>
<dbReference type="STRING" id="1454001.AW08_00985"/>